<protein>
    <submittedName>
        <fullName evidence="1">Uncharacterized protein</fullName>
    </submittedName>
</protein>
<proteinExistence type="predicted"/>
<evidence type="ECO:0000313" key="2">
    <source>
        <dbReference type="Proteomes" id="UP000276133"/>
    </source>
</evidence>
<gene>
    <name evidence="1" type="ORF">BpHYR1_016890</name>
</gene>
<dbReference type="Proteomes" id="UP000276133">
    <property type="component" value="Unassembled WGS sequence"/>
</dbReference>
<comment type="caution">
    <text evidence="1">The sequence shown here is derived from an EMBL/GenBank/DDBJ whole genome shotgun (WGS) entry which is preliminary data.</text>
</comment>
<dbReference type="AlphaFoldDB" id="A0A3M7RG73"/>
<evidence type="ECO:0000313" key="1">
    <source>
        <dbReference type="EMBL" id="RNA22501.1"/>
    </source>
</evidence>
<name>A0A3M7RG73_BRAPC</name>
<accession>A0A3M7RG73</accession>
<sequence length="148" mass="16274">MLNEVVGERGSVVADLFELLGAGLFVRETARDRLLATFVQVGERVLPLGRLVQQQRAHALPVLEHVVRVPHGVHQIGGVVVYFALDQKLHQQLDKVGVGRVFGGAAHLHQPTVHFDEQFLVEKLTGGLGHRPVRVVHQLVQIFAVAVL</sequence>
<dbReference type="STRING" id="10195.A0A3M7RG73"/>
<dbReference type="EMBL" id="REGN01003439">
    <property type="protein sequence ID" value="RNA22501.1"/>
    <property type="molecule type" value="Genomic_DNA"/>
</dbReference>
<reference evidence="1 2" key="1">
    <citation type="journal article" date="2018" name="Sci. Rep.">
        <title>Genomic signatures of local adaptation to the degree of environmental predictability in rotifers.</title>
        <authorList>
            <person name="Franch-Gras L."/>
            <person name="Hahn C."/>
            <person name="Garcia-Roger E.M."/>
            <person name="Carmona M.J."/>
            <person name="Serra M."/>
            <person name="Gomez A."/>
        </authorList>
    </citation>
    <scope>NUCLEOTIDE SEQUENCE [LARGE SCALE GENOMIC DNA]</scope>
    <source>
        <strain evidence="1">HYR1</strain>
    </source>
</reference>
<keyword evidence="2" id="KW-1185">Reference proteome</keyword>
<organism evidence="1 2">
    <name type="scientific">Brachionus plicatilis</name>
    <name type="common">Marine rotifer</name>
    <name type="synonym">Brachionus muelleri</name>
    <dbReference type="NCBI Taxonomy" id="10195"/>
    <lineage>
        <taxon>Eukaryota</taxon>
        <taxon>Metazoa</taxon>
        <taxon>Spiralia</taxon>
        <taxon>Gnathifera</taxon>
        <taxon>Rotifera</taxon>
        <taxon>Eurotatoria</taxon>
        <taxon>Monogononta</taxon>
        <taxon>Pseudotrocha</taxon>
        <taxon>Ploima</taxon>
        <taxon>Brachionidae</taxon>
        <taxon>Brachionus</taxon>
    </lineage>
</organism>